<dbReference type="AlphaFoldDB" id="F2E856"/>
<organism evidence="1">
    <name type="scientific">Hordeum vulgare subsp. vulgare</name>
    <name type="common">Domesticated barley</name>
    <dbReference type="NCBI Taxonomy" id="112509"/>
    <lineage>
        <taxon>Eukaryota</taxon>
        <taxon>Viridiplantae</taxon>
        <taxon>Streptophyta</taxon>
        <taxon>Embryophyta</taxon>
        <taxon>Tracheophyta</taxon>
        <taxon>Spermatophyta</taxon>
        <taxon>Magnoliopsida</taxon>
        <taxon>Liliopsida</taxon>
        <taxon>Poales</taxon>
        <taxon>Poaceae</taxon>
        <taxon>BOP clade</taxon>
        <taxon>Pooideae</taxon>
        <taxon>Triticodae</taxon>
        <taxon>Triticeae</taxon>
        <taxon>Hordeinae</taxon>
        <taxon>Hordeum</taxon>
    </lineage>
</organism>
<dbReference type="EMBL" id="AK372330">
    <property type="protein sequence ID" value="BAK03528.1"/>
    <property type="molecule type" value="mRNA"/>
</dbReference>
<accession>F2E856</accession>
<proteinExistence type="evidence at transcript level"/>
<name>F2E856_HORVV</name>
<sequence length="99" mass="11458">MPLDVIRIFLAIWEHVWYRSIFVMHTTLPCSNQGFTYSCPVFPRIPNVILWAIGIGHGSESPVKKLSKQKVLGIVSSLRSVGLHFYHEVLYILFLFYFS</sequence>
<evidence type="ECO:0000313" key="1">
    <source>
        <dbReference type="EMBL" id="BAK03528.1"/>
    </source>
</evidence>
<reference evidence="1" key="1">
    <citation type="journal article" date="2011" name="Plant Physiol.">
        <title>Comprehensive sequence analysis of 24,783 barley full-length cDNAs derived from 12 clone libraries.</title>
        <authorList>
            <person name="Matsumoto T."/>
            <person name="Tanaka T."/>
            <person name="Sakai H."/>
            <person name="Amano N."/>
            <person name="Kanamori H."/>
            <person name="Kurita K."/>
            <person name="Kikuta A."/>
            <person name="Kamiya K."/>
            <person name="Yamamoto M."/>
            <person name="Ikawa H."/>
            <person name="Fujii N."/>
            <person name="Hori K."/>
            <person name="Itoh T."/>
            <person name="Sato K."/>
        </authorList>
    </citation>
    <scope>NUCLEOTIDE SEQUENCE</scope>
    <source>
        <tissue evidence="1">Shoot and root</tissue>
    </source>
</reference>
<protein>
    <submittedName>
        <fullName evidence="1">Predicted protein</fullName>
    </submittedName>
</protein>